<reference evidence="3 4" key="1">
    <citation type="submission" date="2017-09" db="EMBL/GenBank/DDBJ databases">
        <title>Large-scale bioinformatics analysis of Bacillus genomes uncovers conserved roles of natural products in bacterial physiology.</title>
        <authorList>
            <consortium name="Agbiome Team Llc"/>
            <person name="Bleich R.M."/>
            <person name="Grubbs K.J."/>
            <person name="Santa Maria K.C."/>
            <person name="Allen S.E."/>
            <person name="Farag S."/>
            <person name="Shank E.A."/>
            <person name="Bowers A."/>
        </authorList>
    </citation>
    <scope>NUCLEOTIDE SEQUENCE [LARGE SCALE GENOMIC DNA]</scope>
    <source>
        <strain evidence="3 4">AFS085496</strain>
    </source>
</reference>
<dbReference type="SUPFAM" id="SSF55383">
    <property type="entry name" value="Copper amine oxidase, domain N"/>
    <property type="match status" value="1"/>
</dbReference>
<dbReference type="EMBL" id="NUVX01000081">
    <property type="protein sequence ID" value="PFJ28989.1"/>
    <property type="molecule type" value="Genomic_DNA"/>
</dbReference>
<evidence type="ECO:0000256" key="1">
    <source>
        <dbReference type="SAM" id="SignalP"/>
    </source>
</evidence>
<gene>
    <name evidence="3" type="ORF">COJ15_32510</name>
</gene>
<dbReference type="InterPro" id="IPR012854">
    <property type="entry name" value="Cu_amine_oxidase-like_N"/>
</dbReference>
<dbReference type="Gene3D" id="3.30.457.10">
    <property type="entry name" value="Copper amine oxidase-like, N-terminal domain"/>
    <property type="match status" value="1"/>
</dbReference>
<evidence type="ECO:0000313" key="4">
    <source>
        <dbReference type="Proteomes" id="UP000224003"/>
    </source>
</evidence>
<keyword evidence="1" id="KW-0732">Signal</keyword>
<accession>A0A9X6WHL7</accession>
<dbReference type="AlphaFoldDB" id="A0A9X6WHL7"/>
<feature type="chain" id="PRO_5040943056" description="Copper amine oxidase-like N-terminal domain-containing protein" evidence="1">
    <location>
        <begin position="26"/>
        <end position="328"/>
    </location>
</feature>
<organism evidence="3 4">
    <name type="scientific">Bacillus thuringiensis</name>
    <dbReference type="NCBI Taxonomy" id="1428"/>
    <lineage>
        <taxon>Bacteria</taxon>
        <taxon>Bacillati</taxon>
        <taxon>Bacillota</taxon>
        <taxon>Bacilli</taxon>
        <taxon>Bacillales</taxon>
        <taxon>Bacillaceae</taxon>
        <taxon>Bacillus</taxon>
        <taxon>Bacillus cereus group</taxon>
    </lineage>
</organism>
<dbReference type="Pfam" id="PF07833">
    <property type="entry name" value="Cu_amine_oxidN1"/>
    <property type="match status" value="1"/>
</dbReference>
<dbReference type="RefSeq" id="WP_098517693.1">
    <property type="nucleotide sequence ID" value="NZ_NUVX01000081.1"/>
</dbReference>
<evidence type="ECO:0000259" key="2">
    <source>
        <dbReference type="Pfam" id="PF07833"/>
    </source>
</evidence>
<protein>
    <recommendedName>
        <fullName evidence="2">Copper amine oxidase-like N-terminal domain-containing protein</fullName>
    </recommendedName>
</protein>
<feature type="domain" description="Copper amine oxidase-like N-terminal" evidence="2">
    <location>
        <begin position="56"/>
        <end position="162"/>
    </location>
</feature>
<proteinExistence type="predicted"/>
<sequence length="328" mass="36377">MKKTISGIVAAGLLFSGMATQTVSADVNSLEHKFNSFTQKQKTVSISGKKKIEVYIDEIPFGSEVNPVMKNNRILVAFRPISEYLDADLKWDNKAKKVTVTHKNKKIEITNGKKEGLVNGKKKKLDESVQIINGKVYVPLRFVSESLGTKVNWNAKEKVVTITTQELVSMKYFYSNTKGELGAPITMYQFLTRAEQGVTEGRELIGAEITKDLTDGTYHAFIMHNGLHTVKGEQLNASSILIGDTNSTGTILSNEELVGIVSNAKTGELKTEKELTQRDFKTVQEAINYSVKDLLKDLGYIENLPDKEGNNNYICPDGKEVNDLATCK</sequence>
<name>A0A9X6WHL7_BACTU</name>
<feature type="signal peptide" evidence="1">
    <location>
        <begin position="1"/>
        <end position="25"/>
    </location>
</feature>
<evidence type="ECO:0000313" key="3">
    <source>
        <dbReference type="EMBL" id="PFJ28989.1"/>
    </source>
</evidence>
<dbReference type="Proteomes" id="UP000224003">
    <property type="component" value="Unassembled WGS sequence"/>
</dbReference>
<dbReference type="InterPro" id="IPR036582">
    <property type="entry name" value="Mao_N_sf"/>
</dbReference>
<comment type="caution">
    <text evidence="3">The sequence shown here is derived from an EMBL/GenBank/DDBJ whole genome shotgun (WGS) entry which is preliminary data.</text>
</comment>